<name>A0A538U714_UNCEI</name>
<evidence type="ECO:0000259" key="3">
    <source>
        <dbReference type="Pfam" id="PF24096"/>
    </source>
</evidence>
<dbReference type="Proteomes" id="UP000319836">
    <property type="component" value="Unassembled WGS sequence"/>
</dbReference>
<sequence length="1084" mass="116938">MPVQIISPGWRVRSPGTSRGGARDAIDLPGLPPEFLTDESRVAEEVVLEAPAATRGRAEQSTGLDLTYDLEAGQTAILVVRHRSQALTFHRPVQSTSRGSRGPGRVRFQVAVRQSAVTRGPVSQVIKAIVVKVAEVAIDKAVSFVLPKLVEGLEKALWRKRGLKEGWLKVTKDSLAAGALEPGRPVSPHRSLLLIHGTFSNAASAYRDLAKSTFFERVADAYGDRVFAFNHFSLSRTPEDNARMLLEGLPEQTTAFDVVTHSRGGLVLRNLVERADQFEPLARRFQLGRAVLVASPNDGTPLATPKRWDDTIGWVANLLELFPDNPFTTGPEFVANGLVWLANHAAGDVPGLRSMDGDGTMIAAIQSPPGPPRDAYSALVANYHPSDTTLHRLLDAGLDQFFGSANDLVVPSEGGWRVDRTQTAFIPATRIGCFGPGGNLSLDSVTHVNFFSHAETVDFLVNALSGRQHALNGVDPRKSLPDRRLFRGAVADGVVASPAARADLPAPRRAPAPPSEGEGAPLRITVTNGDLTFESEVLLIGHYSATRLTGTERVMNGLLGGTMEHALHLGLYPLSVGSHQVFINTRPDLERGSVLPRPKAVIVVGLGEEGKLQSAQLVFTVRQAVIAWAQRLAESKHASSYELAATLLGSGGTGVTAGEAARLIARGVSEANQRLADGHETGRRWPQVSHLRLIELYLDRATDAWRSLRLQEAATPGRYEVSAEVKSGTGPLQRPPESGYRGAVYDFISVETKEARDGAPLIAYTLDTRRARSEVRGQRTQSQLLRELVATASNDQNRDQQIGRTLFNLLIPIELEAYLVGSGEVQIALDPGTARIPWELLAATGDDDADQRPWAIRVKLLRKLRVEGFRERVTDADADASVLVIGEPEAPTDYPRLLGARAEAVAVNACLTAAGALESTRVKALISTDPSKVGSDARAVVNALFEKPWRIVHIAGHGNPGECGQPGGVVLSGGTFLGPDEFRNMRTVPELVFVNCCHLGSADAQQLLNTRYDRAESLLRGNRLIDAVGEAGEAAYAHSPHSNTWAAYQCYGDPDWVFRRKAPDADQLTPPVEDFSGIASDTAL</sequence>
<dbReference type="InterPro" id="IPR055803">
    <property type="entry name" value="DUF7379"/>
</dbReference>
<gene>
    <name evidence="4" type="ORF">E6K80_04815</name>
</gene>
<dbReference type="EMBL" id="VBPA01000108">
    <property type="protein sequence ID" value="TMQ71690.1"/>
    <property type="molecule type" value="Genomic_DNA"/>
</dbReference>
<organism evidence="4 5">
    <name type="scientific">Eiseniibacteriota bacterium</name>
    <dbReference type="NCBI Taxonomy" id="2212470"/>
    <lineage>
        <taxon>Bacteria</taxon>
        <taxon>Candidatus Eiseniibacteriota</taxon>
    </lineage>
</organism>
<dbReference type="InterPro" id="IPR024983">
    <property type="entry name" value="CHAT_dom"/>
</dbReference>
<dbReference type="Pfam" id="PF12770">
    <property type="entry name" value="CHAT"/>
    <property type="match status" value="1"/>
</dbReference>
<feature type="domain" description="DUF7379" evidence="3">
    <location>
        <begin position="192"/>
        <end position="365"/>
    </location>
</feature>
<dbReference type="InterPro" id="IPR029058">
    <property type="entry name" value="AB_hydrolase_fold"/>
</dbReference>
<feature type="domain" description="CHAT" evidence="2">
    <location>
        <begin position="801"/>
        <end position="1000"/>
    </location>
</feature>
<comment type="caution">
    <text evidence="4">The sequence shown here is derived from an EMBL/GenBank/DDBJ whole genome shotgun (WGS) entry which is preliminary data.</text>
</comment>
<dbReference type="Gene3D" id="3.40.50.1820">
    <property type="entry name" value="alpha/beta hydrolase"/>
    <property type="match status" value="1"/>
</dbReference>
<dbReference type="AlphaFoldDB" id="A0A538U714"/>
<protein>
    <submittedName>
        <fullName evidence="4">CHAT domain-containing protein</fullName>
    </submittedName>
</protein>
<evidence type="ECO:0000313" key="5">
    <source>
        <dbReference type="Proteomes" id="UP000319836"/>
    </source>
</evidence>
<evidence type="ECO:0000313" key="4">
    <source>
        <dbReference type="EMBL" id="TMQ71690.1"/>
    </source>
</evidence>
<evidence type="ECO:0000259" key="2">
    <source>
        <dbReference type="Pfam" id="PF12770"/>
    </source>
</evidence>
<evidence type="ECO:0000256" key="1">
    <source>
        <dbReference type="SAM" id="MobiDB-lite"/>
    </source>
</evidence>
<dbReference type="Pfam" id="PF24096">
    <property type="entry name" value="DUF7379"/>
    <property type="match status" value="1"/>
</dbReference>
<dbReference type="SUPFAM" id="SSF53474">
    <property type="entry name" value="alpha/beta-Hydrolases"/>
    <property type="match status" value="1"/>
</dbReference>
<proteinExistence type="predicted"/>
<reference evidence="4 5" key="1">
    <citation type="journal article" date="2019" name="Nat. Microbiol.">
        <title>Mediterranean grassland soil C-N compound turnover is dependent on rainfall and depth, and is mediated by genomically divergent microorganisms.</title>
        <authorList>
            <person name="Diamond S."/>
            <person name="Andeer P.F."/>
            <person name="Li Z."/>
            <person name="Crits-Christoph A."/>
            <person name="Burstein D."/>
            <person name="Anantharaman K."/>
            <person name="Lane K.R."/>
            <person name="Thomas B.C."/>
            <person name="Pan C."/>
            <person name="Northen T.R."/>
            <person name="Banfield J.F."/>
        </authorList>
    </citation>
    <scope>NUCLEOTIDE SEQUENCE [LARGE SCALE GENOMIC DNA]</scope>
    <source>
        <strain evidence="4">WS_10</strain>
    </source>
</reference>
<accession>A0A538U714</accession>
<feature type="region of interest" description="Disordered" evidence="1">
    <location>
        <begin position="501"/>
        <end position="522"/>
    </location>
</feature>